<dbReference type="AlphaFoldDB" id="A0A0E9TUV5"/>
<dbReference type="EMBL" id="GBXM01051241">
    <property type="protein sequence ID" value="JAH57336.1"/>
    <property type="molecule type" value="Transcribed_RNA"/>
</dbReference>
<proteinExistence type="predicted"/>
<organism evidence="1">
    <name type="scientific">Anguilla anguilla</name>
    <name type="common">European freshwater eel</name>
    <name type="synonym">Muraena anguilla</name>
    <dbReference type="NCBI Taxonomy" id="7936"/>
    <lineage>
        <taxon>Eukaryota</taxon>
        <taxon>Metazoa</taxon>
        <taxon>Chordata</taxon>
        <taxon>Craniata</taxon>
        <taxon>Vertebrata</taxon>
        <taxon>Euteleostomi</taxon>
        <taxon>Actinopterygii</taxon>
        <taxon>Neopterygii</taxon>
        <taxon>Teleostei</taxon>
        <taxon>Anguilliformes</taxon>
        <taxon>Anguillidae</taxon>
        <taxon>Anguilla</taxon>
    </lineage>
</organism>
<evidence type="ECO:0000313" key="1">
    <source>
        <dbReference type="EMBL" id="JAH57336.1"/>
    </source>
</evidence>
<protein>
    <submittedName>
        <fullName evidence="1">Uncharacterized protein</fullName>
    </submittedName>
</protein>
<sequence length="25" mass="3079">MLFCYVRGEYEQIHYFTLITILILV</sequence>
<reference evidence="1" key="1">
    <citation type="submission" date="2014-11" db="EMBL/GenBank/DDBJ databases">
        <authorList>
            <person name="Amaro Gonzalez C."/>
        </authorList>
    </citation>
    <scope>NUCLEOTIDE SEQUENCE</scope>
</reference>
<name>A0A0E9TUV5_ANGAN</name>
<reference evidence="1" key="2">
    <citation type="journal article" date="2015" name="Fish Shellfish Immunol.">
        <title>Early steps in the European eel (Anguilla anguilla)-Vibrio vulnificus interaction in the gills: Role of the RtxA13 toxin.</title>
        <authorList>
            <person name="Callol A."/>
            <person name="Pajuelo D."/>
            <person name="Ebbesson L."/>
            <person name="Teles M."/>
            <person name="MacKenzie S."/>
            <person name="Amaro C."/>
        </authorList>
    </citation>
    <scope>NUCLEOTIDE SEQUENCE</scope>
</reference>
<accession>A0A0E9TUV5</accession>